<dbReference type="PANTHER" id="PTHR44314">
    <property type="entry name" value="CILIA- AND FLAGELLA-ASSOCIATED PROTEIN 70"/>
    <property type="match status" value="1"/>
</dbReference>
<dbReference type="PANTHER" id="PTHR44314:SF1">
    <property type="entry name" value="CILIA- AND FLAGELLA-ASSOCIATED PROTEIN 70"/>
    <property type="match status" value="1"/>
</dbReference>
<accession>A0A7W0CAH7</accession>
<dbReference type="PROSITE" id="PS50005">
    <property type="entry name" value="TPR"/>
    <property type="match status" value="2"/>
</dbReference>
<dbReference type="Pfam" id="PF13432">
    <property type="entry name" value="TPR_16"/>
    <property type="match status" value="2"/>
</dbReference>
<evidence type="ECO:0000313" key="4">
    <source>
        <dbReference type="EMBL" id="MBA2882142.1"/>
    </source>
</evidence>
<name>A0A7W0CAH7_9BACT</name>
<dbReference type="Gene3D" id="1.25.40.10">
    <property type="entry name" value="Tetratricopeptide repeat domain"/>
    <property type="match status" value="3"/>
</dbReference>
<dbReference type="InterPro" id="IPR019734">
    <property type="entry name" value="TPR_rpt"/>
</dbReference>
<dbReference type="RefSeq" id="WP_181551794.1">
    <property type="nucleotide sequence ID" value="NZ_JACDUS010000007.1"/>
</dbReference>
<evidence type="ECO:0000256" key="2">
    <source>
        <dbReference type="ARBA" id="ARBA00022803"/>
    </source>
</evidence>
<organism evidence="4 5">
    <name type="scientific">Desulfosalsimonas propionicica</name>
    <dbReference type="NCBI Taxonomy" id="332175"/>
    <lineage>
        <taxon>Bacteria</taxon>
        <taxon>Pseudomonadati</taxon>
        <taxon>Thermodesulfobacteriota</taxon>
        <taxon>Desulfobacteria</taxon>
        <taxon>Desulfobacterales</taxon>
        <taxon>Desulfosalsimonadaceae</taxon>
        <taxon>Desulfosalsimonas</taxon>
    </lineage>
</organism>
<dbReference type="AlphaFoldDB" id="A0A7W0CAH7"/>
<dbReference type="GO" id="GO:0070062">
    <property type="term" value="C:extracellular exosome"/>
    <property type="evidence" value="ECO:0007669"/>
    <property type="project" value="TreeGrafter"/>
</dbReference>
<dbReference type="Proteomes" id="UP000525298">
    <property type="component" value="Unassembled WGS sequence"/>
</dbReference>
<evidence type="ECO:0000256" key="3">
    <source>
        <dbReference type="PROSITE-ProRule" id="PRU00339"/>
    </source>
</evidence>
<dbReference type="Pfam" id="PF14559">
    <property type="entry name" value="TPR_19"/>
    <property type="match status" value="1"/>
</dbReference>
<dbReference type="InterPro" id="IPR052628">
    <property type="entry name" value="CFAP70"/>
</dbReference>
<sequence>MSRAAGKFLMGLFLVQILGLFAANLPVAAQARETPQSRVEQQALYEAAQAVENKQYAEAEQILTNCISRRQAKTGYRVFLQLGNVYAVAQKPRKALASYKKAVSCNDQDPAVWQNMGKACFDLERFSAAGDYLERAWQLQAEKSPDVLFQAAGCRMMAGQAGKAYDLLERLCTGDPENVRLEWLQSFAQVCMALDKGQEARQAVYRLLARQPEKPQWWKMLANVDIRADNYDKAAAAFKVHNQLVAPRKEDVLRLGDLYMAAGVPAKAADQYEILLQQDPAARQYEKAASAYLAACRPEKAAAILKQAVERTPEPRLWHMLGSILYNQDKPEQAYGAFQKSYGLNSDKGDSALMMGYSALKAGLVHEAVDAFEKAAKFKNQQQAATAGLNAARSLADAP</sequence>
<dbReference type="InterPro" id="IPR011990">
    <property type="entry name" value="TPR-like_helical_dom_sf"/>
</dbReference>
<dbReference type="EMBL" id="JACDUS010000007">
    <property type="protein sequence ID" value="MBA2882142.1"/>
    <property type="molecule type" value="Genomic_DNA"/>
</dbReference>
<evidence type="ECO:0000256" key="1">
    <source>
        <dbReference type="ARBA" id="ARBA00022737"/>
    </source>
</evidence>
<keyword evidence="1" id="KW-0677">Repeat</keyword>
<keyword evidence="2 3" id="KW-0802">TPR repeat</keyword>
<protein>
    <submittedName>
        <fullName evidence="4">Tetratricopeptide (TPR) repeat protein</fullName>
    </submittedName>
</protein>
<dbReference type="SMART" id="SM00028">
    <property type="entry name" value="TPR"/>
    <property type="match status" value="6"/>
</dbReference>
<dbReference type="SUPFAM" id="SSF48452">
    <property type="entry name" value="TPR-like"/>
    <property type="match status" value="2"/>
</dbReference>
<reference evidence="4 5" key="1">
    <citation type="submission" date="2020-07" db="EMBL/GenBank/DDBJ databases">
        <title>Genomic Encyclopedia of Type Strains, Phase IV (KMG-IV): sequencing the most valuable type-strain genomes for metagenomic binning, comparative biology and taxonomic classification.</title>
        <authorList>
            <person name="Goeker M."/>
        </authorList>
    </citation>
    <scope>NUCLEOTIDE SEQUENCE [LARGE SCALE GENOMIC DNA]</scope>
    <source>
        <strain evidence="4 5">DSM 17721</strain>
    </source>
</reference>
<dbReference type="Pfam" id="PF13181">
    <property type="entry name" value="TPR_8"/>
    <property type="match status" value="1"/>
</dbReference>
<comment type="caution">
    <text evidence="4">The sequence shown here is derived from an EMBL/GenBank/DDBJ whole genome shotgun (WGS) entry which is preliminary data.</text>
</comment>
<feature type="repeat" description="TPR" evidence="3">
    <location>
        <begin position="315"/>
        <end position="348"/>
    </location>
</feature>
<feature type="repeat" description="TPR" evidence="3">
    <location>
        <begin position="76"/>
        <end position="109"/>
    </location>
</feature>
<proteinExistence type="predicted"/>
<evidence type="ECO:0000313" key="5">
    <source>
        <dbReference type="Proteomes" id="UP000525298"/>
    </source>
</evidence>
<gene>
    <name evidence="4" type="ORF">HNR65_002483</name>
</gene>
<keyword evidence="5" id="KW-1185">Reference proteome</keyword>